<evidence type="ECO:0000313" key="3">
    <source>
        <dbReference type="Proteomes" id="UP000675881"/>
    </source>
</evidence>
<accession>A0A7R8CMJ6</accession>
<name>A0A7R8CMJ6_LEPSM</name>
<organism evidence="2 3">
    <name type="scientific">Lepeophtheirus salmonis</name>
    <name type="common">Salmon louse</name>
    <name type="synonym">Caligus salmonis</name>
    <dbReference type="NCBI Taxonomy" id="72036"/>
    <lineage>
        <taxon>Eukaryota</taxon>
        <taxon>Metazoa</taxon>
        <taxon>Ecdysozoa</taxon>
        <taxon>Arthropoda</taxon>
        <taxon>Crustacea</taxon>
        <taxon>Multicrustacea</taxon>
        <taxon>Hexanauplia</taxon>
        <taxon>Copepoda</taxon>
        <taxon>Siphonostomatoida</taxon>
        <taxon>Caligidae</taxon>
        <taxon>Lepeophtheirus</taxon>
    </lineage>
</organism>
<protein>
    <submittedName>
        <fullName evidence="2">(salmon louse) hypothetical protein</fullName>
    </submittedName>
</protein>
<evidence type="ECO:0000256" key="1">
    <source>
        <dbReference type="SAM" id="MobiDB-lite"/>
    </source>
</evidence>
<dbReference type="AlphaFoldDB" id="A0A7R8CMJ6"/>
<reference evidence="2" key="1">
    <citation type="submission" date="2021-02" db="EMBL/GenBank/DDBJ databases">
        <authorList>
            <person name="Bekaert M."/>
        </authorList>
    </citation>
    <scope>NUCLEOTIDE SEQUENCE</scope>
    <source>
        <strain evidence="2">IoA-00</strain>
    </source>
</reference>
<sequence>MAKINIYSATSTFAKSMIVDNNSKARRNVLGNITFLRVHKRFKFIRNFFSALYGYHTRSWIHSVKKLDVYGNPILKVTHQSSTTIPSVYSRRYKSTFNPSPVSNPTIAKHNPAQILREKSLRICNAIVKRLPQLKEIEEEEKESSIQNDSVNGNPIQVAKKNNEEESTSSVKKCPK</sequence>
<feature type="region of interest" description="Disordered" evidence="1">
    <location>
        <begin position="138"/>
        <end position="176"/>
    </location>
</feature>
<gene>
    <name evidence="2" type="ORF">LSAA_3839</name>
</gene>
<keyword evidence="3" id="KW-1185">Reference proteome</keyword>
<evidence type="ECO:0000313" key="2">
    <source>
        <dbReference type="EMBL" id="CAF2822436.1"/>
    </source>
</evidence>
<proteinExistence type="predicted"/>
<dbReference type="EMBL" id="HG994592">
    <property type="protein sequence ID" value="CAF2822436.1"/>
    <property type="molecule type" value="Genomic_DNA"/>
</dbReference>
<dbReference type="Proteomes" id="UP000675881">
    <property type="component" value="Chromosome 13"/>
</dbReference>